<gene>
    <name evidence="1" type="ORF">SAMN04515674_11962</name>
</gene>
<sequence>MDTLLLRKILLLSFILLKFGSTSGQIVSGNPPEPAKEKDSVTIRRNRKALLDIQIDQRKSFLGQPDFPITINGLNVGWTYNKRIRFGVGAYFVNAVTPNAYFVPFNQLIKDSAPGATILYKDKKALYLVEATTKLYYITPSIQYNFYRSKWLDIGIIFEIGTGYSEKIQTDYFSGEVIPVINKKDKILKTENWFFPASGGVSFLVKLSEDVGISAAAGYRQIVEEVGVSDNFNGSYYQLGLRLFPFRIKSEIAKDLKTLGRKKEHPELNKEKNTQ</sequence>
<organism evidence="1 2">
    <name type="scientific">Pseudarcicella hirudinis</name>
    <dbReference type="NCBI Taxonomy" id="1079859"/>
    <lineage>
        <taxon>Bacteria</taxon>
        <taxon>Pseudomonadati</taxon>
        <taxon>Bacteroidota</taxon>
        <taxon>Cytophagia</taxon>
        <taxon>Cytophagales</taxon>
        <taxon>Flectobacillaceae</taxon>
        <taxon>Pseudarcicella</taxon>
    </lineage>
</organism>
<evidence type="ECO:0000313" key="1">
    <source>
        <dbReference type="EMBL" id="SFQ44567.1"/>
    </source>
</evidence>
<dbReference type="OrthoDB" id="1369748at2"/>
<dbReference type="STRING" id="1079859.SAMN04515674_11962"/>
<proteinExistence type="predicted"/>
<evidence type="ECO:0008006" key="3">
    <source>
        <dbReference type="Google" id="ProtNLM"/>
    </source>
</evidence>
<accession>A0A1I5YKZ0</accession>
<dbReference type="Proteomes" id="UP000199306">
    <property type="component" value="Unassembled WGS sequence"/>
</dbReference>
<dbReference type="EMBL" id="FOXH01000019">
    <property type="protein sequence ID" value="SFQ44567.1"/>
    <property type="molecule type" value="Genomic_DNA"/>
</dbReference>
<reference evidence="1 2" key="1">
    <citation type="submission" date="2016-10" db="EMBL/GenBank/DDBJ databases">
        <authorList>
            <person name="de Groot N.N."/>
        </authorList>
    </citation>
    <scope>NUCLEOTIDE SEQUENCE [LARGE SCALE GENOMIC DNA]</scope>
    <source>
        <strain evidence="2">E92,LMG 26720,CCM 7988</strain>
    </source>
</reference>
<dbReference type="RefSeq" id="WP_092019545.1">
    <property type="nucleotide sequence ID" value="NZ_FOXH01000019.1"/>
</dbReference>
<dbReference type="AlphaFoldDB" id="A0A1I5YKZ0"/>
<evidence type="ECO:0000313" key="2">
    <source>
        <dbReference type="Proteomes" id="UP000199306"/>
    </source>
</evidence>
<name>A0A1I5YKZ0_9BACT</name>
<keyword evidence="2" id="KW-1185">Reference proteome</keyword>
<protein>
    <recommendedName>
        <fullName evidence="3">Outer membrane protein beta-barrel domain-containing protein</fullName>
    </recommendedName>
</protein>